<evidence type="ECO:0000256" key="5">
    <source>
        <dbReference type="RuleBase" id="RU363107"/>
    </source>
</evidence>
<evidence type="ECO:0000313" key="7">
    <source>
        <dbReference type="Proteomes" id="UP001201812"/>
    </source>
</evidence>
<dbReference type="GO" id="GO:0016020">
    <property type="term" value="C:membrane"/>
    <property type="evidence" value="ECO:0007669"/>
    <property type="project" value="UniProtKB-SubCell"/>
</dbReference>
<comment type="caution">
    <text evidence="6">The sequence shown here is derived from an EMBL/GenBank/DDBJ whole genome shotgun (WGS) entry which is preliminary data.</text>
</comment>
<gene>
    <name evidence="6" type="ORF">DdX_08642</name>
</gene>
<keyword evidence="2 5" id="KW-0812">Transmembrane</keyword>
<keyword evidence="3 5" id="KW-1133">Transmembrane helix</keyword>
<dbReference type="PANTHER" id="PTHR12859">
    <property type="entry name" value="PRA1 PROTEIN"/>
    <property type="match status" value="1"/>
</dbReference>
<evidence type="ECO:0000256" key="3">
    <source>
        <dbReference type="ARBA" id="ARBA00022989"/>
    </source>
</evidence>
<evidence type="ECO:0000256" key="2">
    <source>
        <dbReference type="ARBA" id="ARBA00022692"/>
    </source>
</evidence>
<feature type="transmembrane region" description="Helical" evidence="5">
    <location>
        <begin position="108"/>
        <end position="125"/>
    </location>
</feature>
<name>A0AAD4N4C4_9BILA</name>
<dbReference type="PANTHER" id="PTHR12859:SF0">
    <property type="entry name" value="PRA1 FAMILY PROTEIN"/>
    <property type="match status" value="1"/>
</dbReference>
<proteinExistence type="inferred from homology"/>
<keyword evidence="4 5" id="KW-0472">Membrane</keyword>
<feature type="transmembrane region" description="Helical" evidence="5">
    <location>
        <begin position="78"/>
        <end position="96"/>
    </location>
</feature>
<comment type="similarity">
    <text evidence="5">Belongs to the PRA1 family.</text>
</comment>
<dbReference type="EMBL" id="JAKKPZ010000013">
    <property type="protein sequence ID" value="KAI1714541.1"/>
    <property type="molecule type" value="Genomic_DNA"/>
</dbReference>
<keyword evidence="7" id="KW-1185">Reference proteome</keyword>
<evidence type="ECO:0000313" key="6">
    <source>
        <dbReference type="EMBL" id="KAI1714541.1"/>
    </source>
</evidence>
<dbReference type="InterPro" id="IPR004895">
    <property type="entry name" value="Prenylated_rab_accept_PRA1"/>
</dbReference>
<comment type="subcellular location">
    <subcellularLocation>
        <location evidence="1 5">Membrane</location>
        <topology evidence="1 5">Multi-pass membrane protein</topology>
    </subcellularLocation>
</comment>
<reference evidence="6" key="1">
    <citation type="submission" date="2022-01" db="EMBL/GenBank/DDBJ databases">
        <title>Genome Sequence Resource for Two Populations of Ditylenchus destructor, the Migratory Endoparasitic Phytonematode.</title>
        <authorList>
            <person name="Zhang H."/>
            <person name="Lin R."/>
            <person name="Xie B."/>
        </authorList>
    </citation>
    <scope>NUCLEOTIDE SEQUENCE</scope>
    <source>
        <strain evidence="6">BazhouSP</strain>
    </source>
</reference>
<dbReference type="Proteomes" id="UP001201812">
    <property type="component" value="Unassembled WGS sequence"/>
</dbReference>
<protein>
    <recommendedName>
        <fullName evidence="5">PRA1 family protein</fullName>
    </recommendedName>
</protein>
<feature type="transmembrane region" description="Helical" evidence="5">
    <location>
        <begin position="52"/>
        <end position="72"/>
    </location>
</feature>
<organism evidence="6 7">
    <name type="scientific">Ditylenchus destructor</name>
    <dbReference type="NCBI Taxonomy" id="166010"/>
    <lineage>
        <taxon>Eukaryota</taxon>
        <taxon>Metazoa</taxon>
        <taxon>Ecdysozoa</taxon>
        <taxon>Nematoda</taxon>
        <taxon>Chromadorea</taxon>
        <taxon>Rhabditida</taxon>
        <taxon>Tylenchina</taxon>
        <taxon>Tylenchomorpha</taxon>
        <taxon>Sphaerularioidea</taxon>
        <taxon>Anguinidae</taxon>
        <taxon>Anguininae</taxon>
        <taxon>Ditylenchus</taxon>
    </lineage>
</organism>
<evidence type="ECO:0000256" key="4">
    <source>
        <dbReference type="ARBA" id="ARBA00023136"/>
    </source>
</evidence>
<feature type="transmembrane region" description="Helical" evidence="5">
    <location>
        <begin position="131"/>
        <end position="151"/>
    </location>
</feature>
<accession>A0AAD4N4C4</accession>
<sequence length="187" mass="21339">MAASVERENFVISEGIQFAPLRTLNEFALDARFEVPQYNDMKKFKNRIITNLLYFQTNYFILFFALFLLLSAFQSQNVLLGLTALVVTAAVFFFSFTPYEQVKQFRASHPYATLAIIALSGYYAITQLPYVLSLLFALMFPGLLVFLHASLRLRNLGAKVNFHLENAKLRNTVMATLLDTVGLRNME</sequence>
<dbReference type="AlphaFoldDB" id="A0AAD4N4C4"/>
<dbReference type="Pfam" id="PF03208">
    <property type="entry name" value="PRA1"/>
    <property type="match status" value="1"/>
</dbReference>
<evidence type="ECO:0000256" key="1">
    <source>
        <dbReference type="ARBA" id="ARBA00004141"/>
    </source>
</evidence>